<feature type="transmembrane region" description="Helical" evidence="11">
    <location>
        <begin position="143"/>
        <end position="164"/>
    </location>
</feature>
<organism evidence="12 13">
    <name type="scientific">Echinococcus granulosus</name>
    <name type="common">Hydatid tapeworm</name>
    <dbReference type="NCBI Taxonomy" id="6210"/>
    <lineage>
        <taxon>Eukaryota</taxon>
        <taxon>Metazoa</taxon>
        <taxon>Spiralia</taxon>
        <taxon>Lophotrochozoa</taxon>
        <taxon>Platyhelminthes</taxon>
        <taxon>Cestoda</taxon>
        <taxon>Eucestoda</taxon>
        <taxon>Cyclophyllidea</taxon>
        <taxon>Taeniidae</taxon>
        <taxon>Echinococcus</taxon>
        <taxon>Echinococcus granulosus group</taxon>
    </lineage>
</organism>
<keyword evidence="9 11" id="KW-1133">Transmembrane helix</keyword>
<evidence type="ECO:0000256" key="1">
    <source>
        <dbReference type="ARBA" id="ARBA00004477"/>
    </source>
</evidence>
<reference evidence="12 13" key="1">
    <citation type="journal article" date="2013" name="Nat. Genet.">
        <title>The genome of the hydatid tapeworm Echinococcus granulosus.</title>
        <authorList>
            <person name="Zheng H."/>
            <person name="Zhang W."/>
            <person name="Zhang L."/>
            <person name="Zhang Z."/>
            <person name="Li J."/>
            <person name="Lu G."/>
            <person name="Zhu Y."/>
            <person name="Wang Y."/>
            <person name="Huang Y."/>
            <person name="Liu J."/>
            <person name="Kang H."/>
            <person name="Chen J."/>
            <person name="Wang L."/>
            <person name="Chen A."/>
            <person name="Yu S."/>
            <person name="Gao Z."/>
            <person name="Jin L."/>
            <person name="Gu W."/>
            <person name="Wang Z."/>
            <person name="Zhao L."/>
            <person name="Shi B."/>
            <person name="Wen H."/>
            <person name="Lin R."/>
            <person name="Jones M.K."/>
            <person name="Brejova B."/>
            <person name="Vinar T."/>
            <person name="Zhao G."/>
            <person name="McManus D.P."/>
            <person name="Chen Z."/>
            <person name="Zhou Y."/>
            <person name="Wang S."/>
        </authorList>
    </citation>
    <scope>NUCLEOTIDE SEQUENCE [LARGE SCALE GENOMIC DNA]</scope>
</reference>
<evidence type="ECO:0000313" key="13">
    <source>
        <dbReference type="Proteomes" id="UP000019149"/>
    </source>
</evidence>
<dbReference type="GeneID" id="36338714"/>
<keyword evidence="4 11" id="KW-0337">GPI-anchor biosynthesis</keyword>
<keyword evidence="5 11" id="KW-0328">Glycosyltransferase</keyword>
<dbReference type="InterPro" id="IPR007315">
    <property type="entry name" value="PIG-V/Gpi18"/>
</dbReference>
<dbReference type="AlphaFoldDB" id="W6UV42"/>
<keyword evidence="8 11" id="KW-0256">Endoplasmic reticulum</keyword>
<dbReference type="OrthoDB" id="10252502at2759"/>
<feature type="transmembrane region" description="Helical" evidence="11">
    <location>
        <begin position="411"/>
        <end position="430"/>
    </location>
</feature>
<protein>
    <recommendedName>
        <fullName evidence="11">GPI mannosyltransferase 2</fullName>
        <ecNumber evidence="11">2.4.1.-</ecNumber>
    </recommendedName>
</protein>
<comment type="caution">
    <text evidence="11">Lacks conserved residue(s) required for the propagation of feature annotation.</text>
</comment>
<comment type="similarity">
    <text evidence="3 11">Belongs to the PIGV family.</text>
</comment>
<accession>W6UV42</accession>
<sequence length="433" mass="50060">MKSECKNLIAFAAIVKLLVIILLILSSLLPNYRADAFEPPEVSCTSKIDCLLRYTLDGFHKWDAIYFHFIAVNGYLLENTLAFFPLFPIFLRLISSLTYTLLPLWSFWTHSILVGVVLSFFCNLLCTVQMYRLSKLLLMSDSLSVVSALLFAINPASVFFTTLYSEALYSFLFLSALIWTYESIFLCMSSPYLIYQYYAGFLYCSTLPKPASLSFMLPKKPGPELEEFANELGVLTPYSINSSFQPVWCAGVPWSSYMLLQKKFWDVGAFSYYRWRQLPNFLLALPVLFLIFKIVSLFGRKTPKTIFSFGLLEDSRKHQLLVPHIYHALFLSMYGIINVHIQVLTRMLFSSCPVLYWYCASVLLNEQDNIFGRSHLRKAKTMESSMPRQLIGLFRLVNPLSYPPWSSQRTLLYYFYSYIVIGCLMHSNFLPWT</sequence>
<keyword evidence="10 11" id="KW-0472">Membrane</keyword>
<dbReference type="CTD" id="36338714"/>
<dbReference type="PANTHER" id="PTHR12468">
    <property type="entry name" value="GPI MANNOSYLTRANSFERASE 2"/>
    <property type="match status" value="1"/>
</dbReference>
<gene>
    <name evidence="12" type="ORF">EGR_02999</name>
</gene>
<comment type="pathway">
    <text evidence="2 11">Glycolipid biosynthesis; glycosylphosphatidylinositol-anchor biosynthesis.</text>
</comment>
<name>W6UV42_ECHGR</name>
<proteinExistence type="inferred from homology"/>
<dbReference type="STRING" id="6210.W6UV42"/>
<feature type="transmembrane region" description="Helical" evidence="11">
    <location>
        <begin position="7"/>
        <end position="29"/>
    </location>
</feature>
<dbReference type="RefSeq" id="XP_024353443.1">
    <property type="nucleotide sequence ID" value="XM_024492248.1"/>
</dbReference>
<evidence type="ECO:0000256" key="7">
    <source>
        <dbReference type="ARBA" id="ARBA00022692"/>
    </source>
</evidence>
<dbReference type="GO" id="GO:0000009">
    <property type="term" value="F:alpha-1,6-mannosyltransferase activity"/>
    <property type="evidence" value="ECO:0007669"/>
    <property type="project" value="InterPro"/>
</dbReference>
<evidence type="ECO:0000256" key="3">
    <source>
        <dbReference type="ARBA" id="ARBA00008698"/>
    </source>
</evidence>
<evidence type="ECO:0000313" key="12">
    <source>
        <dbReference type="EMBL" id="EUB62247.1"/>
    </source>
</evidence>
<evidence type="ECO:0000256" key="9">
    <source>
        <dbReference type="ARBA" id="ARBA00022989"/>
    </source>
</evidence>
<evidence type="ECO:0000256" key="6">
    <source>
        <dbReference type="ARBA" id="ARBA00022679"/>
    </source>
</evidence>
<feature type="transmembrane region" description="Helical" evidence="11">
    <location>
        <begin position="281"/>
        <end position="299"/>
    </location>
</feature>
<comment type="function">
    <text evidence="11">Mannosyltransferase involved in glycosylphosphatidylinositol-anchor biosynthesis.</text>
</comment>
<dbReference type="Pfam" id="PF04188">
    <property type="entry name" value="Mannosyl_trans2"/>
    <property type="match status" value="2"/>
</dbReference>
<evidence type="ECO:0000256" key="4">
    <source>
        <dbReference type="ARBA" id="ARBA00022502"/>
    </source>
</evidence>
<evidence type="ECO:0000256" key="10">
    <source>
        <dbReference type="ARBA" id="ARBA00023136"/>
    </source>
</evidence>
<evidence type="ECO:0000256" key="2">
    <source>
        <dbReference type="ARBA" id="ARBA00004687"/>
    </source>
</evidence>
<feature type="transmembrane region" description="Helical" evidence="11">
    <location>
        <begin position="171"/>
        <end position="195"/>
    </location>
</feature>
<evidence type="ECO:0000256" key="5">
    <source>
        <dbReference type="ARBA" id="ARBA00022676"/>
    </source>
</evidence>
<dbReference type="GO" id="GO:0005789">
    <property type="term" value="C:endoplasmic reticulum membrane"/>
    <property type="evidence" value="ECO:0007669"/>
    <property type="project" value="UniProtKB-SubCell"/>
</dbReference>
<dbReference type="GO" id="GO:0004376">
    <property type="term" value="F:GPI mannosyltransferase activity"/>
    <property type="evidence" value="ECO:0007669"/>
    <property type="project" value="InterPro"/>
</dbReference>
<evidence type="ECO:0000256" key="8">
    <source>
        <dbReference type="ARBA" id="ARBA00022824"/>
    </source>
</evidence>
<comment type="caution">
    <text evidence="12">The sequence shown here is derived from an EMBL/GenBank/DDBJ whole genome shotgun (WGS) entry which is preliminary data.</text>
</comment>
<keyword evidence="7 11" id="KW-0812">Transmembrane</keyword>
<dbReference type="GO" id="GO:0006506">
    <property type="term" value="P:GPI anchor biosynthetic process"/>
    <property type="evidence" value="ECO:0007669"/>
    <property type="project" value="UniProtKB-UniPathway"/>
</dbReference>
<feature type="transmembrane region" description="Helical" evidence="11">
    <location>
        <begin position="320"/>
        <end position="341"/>
    </location>
</feature>
<dbReference type="Proteomes" id="UP000019149">
    <property type="component" value="Unassembled WGS sequence"/>
</dbReference>
<dbReference type="KEGG" id="egl:EGR_02999"/>
<evidence type="ECO:0000256" key="11">
    <source>
        <dbReference type="RuleBase" id="RU363112"/>
    </source>
</evidence>
<dbReference type="EC" id="2.4.1.-" evidence="11"/>
<dbReference type="EMBL" id="APAU02000014">
    <property type="protein sequence ID" value="EUB62247.1"/>
    <property type="molecule type" value="Genomic_DNA"/>
</dbReference>
<dbReference type="PANTHER" id="PTHR12468:SF2">
    <property type="entry name" value="GPI MANNOSYLTRANSFERASE 2"/>
    <property type="match status" value="1"/>
</dbReference>
<keyword evidence="6 11" id="KW-0808">Transferase</keyword>
<dbReference type="GO" id="GO:0031501">
    <property type="term" value="C:mannosyltransferase complex"/>
    <property type="evidence" value="ECO:0007669"/>
    <property type="project" value="TreeGrafter"/>
</dbReference>
<comment type="subcellular location">
    <subcellularLocation>
        <location evidence="1 11">Endoplasmic reticulum membrane</location>
        <topology evidence="1 11">Multi-pass membrane protein</topology>
    </subcellularLocation>
</comment>
<feature type="transmembrane region" description="Helical" evidence="11">
    <location>
        <begin position="112"/>
        <end position="131"/>
    </location>
</feature>
<dbReference type="OMA" id="GALFIWC"/>
<keyword evidence="13" id="KW-1185">Reference proteome</keyword>
<dbReference type="UniPathway" id="UPA00196"/>